<proteinExistence type="predicted"/>
<dbReference type="InterPro" id="IPR025405">
    <property type="entry name" value="DUF4131"/>
</dbReference>
<keyword evidence="5 6" id="KW-0472">Membrane</keyword>
<keyword evidence="3 6" id="KW-0812">Transmembrane</keyword>
<evidence type="ECO:0000256" key="3">
    <source>
        <dbReference type="ARBA" id="ARBA00022692"/>
    </source>
</evidence>
<evidence type="ECO:0000256" key="4">
    <source>
        <dbReference type="ARBA" id="ARBA00022989"/>
    </source>
</evidence>
<feature type="transmembrane region" description="Helical" evidence="6">
    <location>
        <begin position="35"/>
        <end position="53"/>
    </location>
</feature>
<sequence>MIFREFIRQNPFFRLLLPLIIGIVVAHAFSLPQMLYYSFVLVGLLGIMIFTFVAKFRKSYALRSLFGVFVFFTCIGAGGIRYFDDESSMQMNFDNSSVGLLGNIVEQPVEKANSYAVVFKVKQQNKGNDWQNEGSKMMLYLQKDKQVRSLQMGDQLLLNSSIRQVKNLGNPYEFDYASYLKTQHILYTSYVDSLSWNRVGKNTDFSFRVIAAQWRDNLLEIYRKNGIKGESFDILAALTLGYKTSLDPDTKKAWANAGAMHVLAVSGLHVGIIYLIMSFLLRFLTKLKYGSLLRGFVLLITLWLYAFLTGLSPSVMRSASMFSFIVIGEMLKRNGSVYNSLAVSAFFLLLLDPFLLFTVGFQFSYLAVVSIVFFQPKLDKLLQIRSFVLRWSWKLFTVSLAAQIGTFPLAIFYFHQFPSYFLISGYIVILMAGVLIYLSAILLILSPIEILSKYLGWLLQNVVEMMNYLIIKIQNWPGSVVKNLSMNSMELVLIYGLILSLISLLVFKKRKAIYTFLMLVICLQIPSTYALFKEGEAELIVFNSQRNSIIGMINDKKATFLIDAELPKDKKDRIIGPYILGKGIVDVKYEELKPVDIRIIGGKVIVIIGKKVESIDKIVSSLNPDFIIYRKSGLKTKNILTKKQPNCQVIFDASLYSKDRRKFLIDQNIDKNDIIDIQTYGACVCQL</sequence>
<feature type="transmembrane region" description="Helical" evidence="6">
    <location>
        <begin position="65"/>
        <end position="83"/>
    </location>
</feature>
<dbReference type="InterPro" id="IPR052159">
    <property type="entry name" value="Competence_DNA_uptake"/>
</dbReference>
<dbReference type="RefSeq" id="WP_275110176.1">
    <property type="nucleotide sequence ID" value="NZ_JAKJSC010000002.1"/>
</dbReference>
<dbReference type="NCBIfam" id="TIGR00360">
    <property type="entry name" value="ComEC_N-term"/>
    <property type="match status" value="1"/>
</dbReference>
<feature type="transmembrane region" description="Helical" evidence="6">
    <location>
        <begin position="258"/>
        <end position="280"/>
    </location>
</feature>
<evidence type="ECO:0000256" key="6">
    <source>
        <dbReference type="SAM" id="Phobius"/>
    </source>
</evidence>
<dbReference type="EMBL" id="JAKJSC010000002">
    <property type="protein sequence ID" value="MDE5418844.1"/>
    <property type="molecule type" value="Genomic_DNA"/>
</dbReference>
<feature type="domain" description="ComEC/Rec2-related protein" evidence="7">
    <location>
        <begin position="238"/>
        <end position="505"/>
    </location>
</feature>
<dbReference type="Pfam" id="PF13567">
    <property type="entry name" value="DUF4131"/>
    <property type="match status" value="1"/>
</dbReference>
<comment type="subcellular location">
    <subcellularLocation>
        <location evidence="1">Cell membrane</location>
        <topology evidence="1">Multi-pass membrane protein</topology>
    </subcellularLocation>
</comment>
<feature type="transmembrane region" description="Helical" evidence="6">
    <location>
        <begin position="454"/>
        <end position="471"/>
    </location>
</feature>
<dbReference type="PANTHER" id="PTHR30619">
    <property type="entry name" value="DNA INTERNALIZATION/COMPETENCE PROTEIN COMEC/REC2"/>
    <property type="match status" value="1"/>
</dbReference>
<feature type="transmembrane region" description="Helical" evidence="6">
    <location>
        <begin position="514"/>
        <end position="532"/>
    </location>
</feature>
<name>A0ABT5VX19_9BACT</name>
<feature type="transmembrane region" description="Helical" evidence="6">
    <location>
        <begin position="12"/>
        <end position="29"/>
    </location>
</feature>
<gene>
    <name evidence="9" type="ORF">L3049_12585</name>
</gene>
<accession>A0ABT5VX19</accession>
<feature type="domain" description="DUF4131" evidence="8">
    <location>
        <begin position="37"/>
        <end position="193"/>
    </location>
</feature>
<dbReference type="InterPro" id="IPR004477">
    <property type="entry name" value="ComEC_N"/>
</dbReference>
<evidence type="ECO:0000256" key="5">
    <source>
        <dbReference type="ARBA" id="ARBA00023136"/>
    </source>
</evidence>
<evidence type="ECO:0000256" key="2">
    <source>
        <dbReference type="ARBA" id="ARBA00022475"/>
    </source>
</evidence>
<evidence type="ECO:0000259" key="8">
    <source>
        <dbReference type="Pfam" id="PF13567"/>
    </source>
</evidence>
<evidence type="ECO:0000256" key="1">
    <source>
        <dbReference type="ARBA" id="ARBA00004651"/>
    </source>
</evidence>
<dbReference type="Pfam" id="PF03772">
    <property type="entry name" value="Competence"/>
    <property type="match status" value="1"/>
</dbReference>
<keyword evidence="4 6" id="KW-1133">Transmembrane helix</keyword>
<reference evidence="9 10" key="1">
    <citation type="submission" date="2022-01" db="EMBL/GenBank/DDBJ databases">
        <title>Labilibaculum sp. nov, a marine bacterium isolated from Antarctica.</title>
        <authorList>
            <person name="Dai W."/>
        </authorList>
    </citation>
    <scope>NUCLEOTIDE SEQUENCE [LARGE SCALE GENOMIC DNA]</scope>
    <source>
        <strain evidence="9 10">DW002</strain>
    </source>
</reference>
<feature type="transmembrane region" description="Helical" evidence="6">
    <location>
        <begin position="420"/>
        <end position="445"/>
    </location>
</feature>
<comment type="caution">
    <text evidence="9">The sequence shown here is derived from an EMBL/GenBank/DDBJ whole genome shotgun (WGS) entry which is preliminary data.</text>
</comment>
<feature type="transmembrane region" description="Helical" evidence="6">
    <location>
        <begin position="395"/>
        <end position="414"/>
    </location>
</feature>
<feature type="transmembrane region" description="Helical" evidence="6">
    <location>
        <begin position="341"/>
        <end position="374"/>
    </location>
</feature>
<dbReference type="PANTHER" id="PTHR30619:SF1">
    <property type="entry name" value="RECOMBINATION PROTEIN 2"/>
    <property type="match status" value="1"/>
</dbReference>
<dbReference type="Proteomes" id="UP001528920">
    <property type="component" value="Unassembled WGS sequence"/>
</dbReference>
<organism evidence="9 10">
    <name type="scientific">Paralabilibaculum antarcticum</name>
    <dbReference type="NCBI Taxonomy" id="2912572"/>
    <lineage>
        <taxon>Bacteria</taxon>
        <taxon>Pseudomonadati</taxon>
        <taxon>Bacteroidota</taxon>
        <taxon>Bacteroidia</taxon>
        <taxon>Marinilabiliales</taxon>
        <taxon>Marinifilaceae</taxon>
        <taxon>Paralabilibaculum</taxon>
    </lineage>
</organism>
<evidence type="ECO:0000313" key="10">
    <source>
        <dbReference type="Proteomes" id="UP001528920"/>
    </source>
</evidence>
<evidence type="ECO:0000259" key="7">
    <source>
        <dbReference type="Pfam" id="PF03772"/>
    </source>
</evidence>
<feature type="transmembrane region" description="Helical" evidence="6">
    <location>
        <begin position="491"/>
        <end position="507"/>
    </location>
</feature>
<keyword evidence="2" id="KW-1003">Cell membrane</keyword>
<protein>
    <submittedName>
        <fullName evidence="9">Competence protein ComEC family protein</fullName>
    </submittedName>
</protein>
<feature type="transmembrane region" description="Helical" evidence="6">
    <location>
        <begin position="292"/>
        <end position="311"/>
    </location>
</feature>
<keyword evidence="10" id="KW-1185">Reference proteome</keyword>
<evidence type="ECO:0000313" key="9">
    <source>
        <dbReference type="EMBL" id="MDE5418844.1"/>
    </source>
</evidence>